<dbReference type="AlphaFoldDB" id="A0A1X6WLA1"/>
<sequence length="159" mass="17978">MKKIQLRNEEETKKLAFDIASLSQKGDIFLLTGELGAGKTTFTKGFAQGLGIEQMIKSPTYTLIREYDTGRLPLYHMDVYRLTEGATDLGLDEYLEGDGVCVIEWGQMIIADIFSPYIELFLDKVSNEERAFHMRATSPSATEKMKQLQINLSNLGWDL</sequence>
<dbReference type="Proteomes" id="UP000195918">
    <property type="component" value="Unassembled WGS sequence"/>
</dbReference>
<evidence type="ECO:0000256" key="5">
    <source>
        <dbReference type="ARBA" id="ARBA00022694"/>
    </source>
</evidence>
<keyword evidence="7" id="KW-0547">Nucleotide-binding</keyword>
<dbReference type="Pfam" id="PF02367">
    <property type="entry name" value="TsaE"/>
    <property type="match status" value="1"/>
</dbReference>
<name>A0A1X6WLA1_9ENTE</name>
<evidence type="ECO:0000256" key="10">
    <source>
        <dbReference type="ARBA" id="ARBA00032441"/>
    </source>
</evidence>
<comment type="subcellular location">
    <subcellularLocation>
        <location evidence="1">Cytoplasm</location>
    </subcellularLocation>
</comment>
<evidence type="ECO:0000256" key="8">
    <source>
        <dbReference type="ARBA" id="ARBA00022840"/>
    </source>
</evidence>
<dbReference type="InterPro" id="IPR027417">
    <property type="entry name" value="P-loop_NTPase"/>
</dbReference>
<dbReference type="RefSeq" id="WP_086950685.1">
    <property type="nucleotide sequence ID" value="NZ_FWFD01000007.1"/>
</dbReference>
<evidence type="ECO:0000256" key="9">
    <source>
        <dbReference type="ARBA" id="ARBA00022842"/>
    </source>
</evidence>
<comment type="similarity">
    <text evidence="2">Belongs to the TsaE family.</text>
</comment>
<proteinExistence type="inferred from homology"/>
<dbReference type="InterPro" id="IPR003442">
    <property type="entry name" value="T6A_TsaE"/>
</dbReference>
<keyword evidence="5" id="KW-0819">tRNA processing</keyword>
<keyword evidence="9" id="KW-0460">Magnesium</keyword>
<dbReference type="GO" id="GO:0002949">
    <property type="term" value="P:tRNA threonylcarbamoyladenosine modification"/>
    <property type="evidence" value="ECO:0007669"/>
    <property type="project" value="InterPro"/>
</dbReference>
<evidence type="ECO:0000256" key="3">
    <source>
        <dbReference type="ARBA" id="ARBA00019010"/>
    </source>
</evidence>
<evidence type="ECO:0000313" key="12">
    <source>
        <dbReference type="Proteomes" id="UP000195918"/>
    </source>
</evidence>
<keyword evidence="4" id="KW-0963">Cytoplasm</keyword>
<protein>
    <recommendedName>
        <fullName evidence="3">tRNA threonylcarbamoyladenosine biosynthesis protein TsaE</fullName>
    </recommendedName>
    <alternativeName>
        <fullName evidence="10">t(6)A37 threonylcarbamoyladenosine biosynthesis protein TsaE</fullName>
    </alternativeName>
</protein>
<evidence type="ECO:0000256" key="4">
    <source>
        <dbReference type="ARBA" id="ARBA00022490"/>
    </source>
</evidence>
<evidence type="ECO:0000256" key="2">
    <source>
        <dbReference type="ARBA" id="ARBA00007599"/>
    </source>
</evidence>
<evidence type="ECO:0000256" key="7">
    <source>
        <dbReference type="ARBA" id="ARBA00022741"/>
    </source>
</evidence>
<accession>A0A1X6WLA1</accession>
<evidence type="ECO:0000256" key="6">
    <source>
        <dbReference type="ARBA" id="ARBA00022723"/>
    </source>
</evidence>
<dbReference type="NCBIfam" id="TIGR00150">
    <property type="entry name" value="T6A_YjeE"/>
    <property type="match status" value="1"/>
</dbReference>
<keyword evidence="6" id="KW-0479">Metal-binding</keyword>
<evidence type="ECO:0000256" key="1">
    <source>
        <dbReference type="ARBA" id="ARBA00004496"/>
    </source>
</evidence>
<dbReference type="PANTHER" id="PTHR33540:SF2">
    <property type="entry name" value="TRNA THREONYLCARBAMOYLADENOSINE BIOSYNTHESIS PROTEIN TSAE"/>
    <property type="match status" value="1"/>
</dbReference>
<keyword evidence="8" id="KW-0067">ATP-binding</keyword>
<gene>
    <name evidence="11" type="ORF">FM121_03040</name>
</gene>
<reference evidence="12" key="1">
    <citation type="submission" date="2017-02" db="EMBL/GenBank/DDBJ databases">
        <authorList>
            <person name="Dridi B."/>
        </authorList>
    </citation>
    <scope>NUCLEOTIDE SEQUENCE [LARGE SCALE GENOMIC DNA]</scope>
    <source>
        <strain evidence="12">bH819</strain>
    </source>
</reference>
<dbReference type="EMBL" id="FWFD01000007">
    <property type="protein sequence ID" value="SLM85045.1"/>
    <property type="molecule type" value="Genomic_DNA"/>
</dbReference>
<evidence type="ECO:0000313" key="11">
    <source>
        <dbReference type="EMBL" id="SLM85045.1"/>
    </source>
</evidence>
<keyword evidence="12" id="KW-1185">Reference proteome</keyword>
<dbReference type="GO" id="GO:0005524">
    <property type="term" value="F:ATP binding"/>
    <property type="evidence" value="ECO:0007669"/>
    <property type="project" value="UniProtKB-KW"/>
</dbReference>
<dbReference type="GO" id="GO:0046872">
    <property type="term" value="F:metal ion binding"/>
    <property type="evidence" value="ECO:0007669"/>
    <property type="project" value="UniProtKB-KW"/>
</dbReference>
<dbReference type="SUPFAM" id="SSF52540">
    <property type="entry name" value="P-loop containing nucleoside triphosphate hydrolases"/>
    <property type="match status" value="1"/>
</dbReference>
<dbReference type="Gene3D" id="3.40.50.300">
    <property type="entry name" value="P-loop containing nucleotide triphosphate hydrolases"/>
    <property type="match status" value="1"/>
</dbReference>
<organism evidence="11 12">
    <name type="scientific">Vagococcus fluvialis bH819</name>
    <dbReference type="NCBI Taxonomy" id="1255619"/>
    <lineage>
        <taxon>Bacteria</taxon>
        <taxon>Bacillati</taxon>
        <taxon>Bacillota</taxon>
        <taxon>Bacilli</taxon>
        <taxon>Lactobacillales</taxon>
        <taxon>Enterococcaceae</taxon>
        <taxon>Vagococcus</taxon>
    </lineage>
</organism>
<dbReference type="PANTHER" id="PTHR33540">
    <property type="entry name" value="TRNA THREONYLCARBAMOYLADENOSINE BIOSYNTHESIS PROTEIN TSAE"/>
    <property type="match status" value="1"/>
</dbReference>
<dbReference type="OrthoDB" id="9815896at2"/>
<dbReference type="GO" id="GO:0005737">
    <property type="term" value="C:cytoplasm"/>
    <property type="evidence" value="ECO:0007669"/>
    <property type="project" value="UniProtKB-SubCell"/>
</dbReference>